<sequence>MSKIKNNFHFVIVISLLILAIMSQPFLLYGAVETAEYKVVRDSANKVDYYPQILEQLQESNEGTSFLLENPQNNKVYYNSKSMTNNTVTFDKAVDYNRNLLSNPAPLLVYFEGGTREDNIQDYRELINQTQEVNKIYLFKGKKGGSDVITLMNGPKTDPGHKVTTFDDIAGLDEAKDELKEIADYFNNKALYKDFGMKAPKGALLYGPPGTGKTILLEALAHESGVPYIIADGPEFVKQYVGAGHELLQKKFKEADKLAKESKKGCIIFIDEIDTIGTKRTSDSQASGIDHNKMVNTLLTLIDGMKSNDDVVVIGATNKDDLLDEALTRPGRLDRKIYVGLPDTKTKIKLYHLFLKKYKKTNQLEEGIDYSKLADKSTDFSGATIAKVVKEVGYNLIQQKLKEDTVAFIMDNYNHRLVLSHKDELTYGRIDDQTDFTDKTALSTYSTTDLDKIAEKIKKILYPEEIDYYVEYILTNQAEINPKDHKQILDGQKSVLEDDLNNKAVLETRDIKDLETVVQKMKTYIIKKNFKITEKALNESIDKHLFGRQALQRTYFEEEKKIVAINEAGHIITQMLQNPNLFYKSSITLSNNPSHHAYQGEYSEFKTQKQIFDKIIFHLSGKAAEEVVLGRVS</sequence>
<evidence type="ECO:0000256" key="1">
    <source>
        <dbReference type="ARBA" id="ARBA00022475"/>
    </source>
</evidence>
<protein>
    <submittedName>
        <fullName evidence="7">AAA family ATPase</fullName>
    </submittedName>
</protein>
<dbReference type="Gene3D" id="3.40.50.300">
    <property type="entry name" value="P-loop containing nucleotide triphosphate hydrolases"/>
    <property type="match status" value="1"/>
</dbReference>
<dbReference type="InterPro" id="IPR003593">
    <property type="entry name" value="AAA+_ATPase"/>
</dbReference>
<proteinExistence type="inferred from homology"/>
<organism evidence="7 8">
    <name type="scientific">Candidatus Phytoplasma pruni</name>
    <dbReference type="NCBI Taxonomy" id="479893"/>
    <lineage>
        <taxon>Bacteria</taxon>
        <taxon>Bacillati</taxon>
        <taxon>Mycoplasmatota</taxon>
        <taxon>Mollicutes</taxon>
        <taxon>Acholeplasmatales</taxon>
        <taxon>Acholeplasmataceae</taxon>
        <taxon>Candidatus Phytoplasma</taxon>
        <taxon>16SrIII (X-disease group)</taxon>
    </lineage>
</organism>
<evidence type="ECO:0000256" key="4">
    <source>
        <dbReference type="ARBA" id="ARBA00023054"/>
    </source>
</evidence>
<dbReference type="SUPFAM" id="SSF140990">
    <property type="entry name" value="FtsH protease domain-like"/>
    <property type="match status" value="1"/>
</dbReference>
<dbReference type="InterPro" id="IPR037219">
    <property type="entry name" value="Peptidase_M41-like"/>
</dbReference>
<reference evidence="7 8" key="1">
    <citation type="submission" date="2020-06" db="EMBL/GenBank/DDBJ databases">
        <title>Draft genome sequence of Candidatus Phytoplasma pruni (X-disease group, subgroup 16SrIII-B) strain ChTDIII from Argentina.</title>
        <authorList>
            <person name="Fernandez F.D."/>
            <person name="Zuebert C."/>
            <person name="Huettel B."/>
            <person name="Kube M."/>
            <person name="Conci L.R."/>
        </authorList>
    </citation>
    <scope>NUCLEOTIDE SEQUENCE [LARGE SCALE GENOMIC DNA]</scope>
    <source>
        <strain evidence="7 8">ChTDIII</strain>
    </source>
</reference>
<evidence type="ECO:0000313" key="8">
    <source>
        <dbReference type="Proteomes" id="UP000568109"/>
    </source>
</evidence>
<accession>A0A851HAW6</accession>
<comment type="caution">
    <text evidence="7">The sequence shown here is derived from an EMBL/GenBank/DDBJ whole genome shotgun (WGS) entry which is preliminary data.</text>
</comment>
<dbReference type="PANTHER" id="PTHR23076">
    <property type="entry name" value="METALLOPROTEASE M41 FTSH"/>
    <property type="match status" value="1"/>
</dbReference>
<dbReference type="Proteomes" id="UP000568109">
    <property type="component" value="Unassembled WGS sequence"/>
</dbReference>
<keyword evidence="2 5" id="KW-0547">Nucleotide-binding</keyword>
<gene>
    <name evidence="7" type="ORF">HR065_03150</name>
</gene>
<feature type="domain" description="AAA+ ATPase" evidence="6">
    <location>
        <begin position="199"/>
        <end position="343"/>
    </location>
</feature>
<dbReference type="RefSeq" id="WP_178734438.1">
    <property type="nucleotide sequence ID" value="NZ_JABUOH010000065.1"/>
</dbReference>
<dbReference type="PROSITE" id="PS00674">
    <property type="entry name" value="AAA"/>
    <property type="match status" value="1"/>
</dbReference>
<keyword evidence="3 5" id="KW-0067">ATP-binding</keyword>
<dbReference type="GO" id="GO:0005524">
    <property type="term" value="F:ATP binding"/>
    <property type="evidence" value="ECO:0007669"/>
    <property type="project" value="UniProtKB-KW"/>
</dbReference>
<dbReference type="GO" id="GO:0030163">
    <property type="term" value="P:protein catabolic process"/>
    <property type="evidence" value="ECO:0007669"/>
    <property type="project" value="TreeGrafter"/>
</dbReference>
<evidence type="ECO:0000313" key="7">
    <source>
        <dbReference type="EMBL" id="NWN46057.1"/>
    </source>
</evidence>
<dbReference type="Pfam" id="PF00004">
    <property type="entry name" value="AAA"/>
    <property type="match status" value="1"/>
</dbReference>
<dbReference type="GO" id="GO:0016887">
    <property type="term" value="F:ATP hydrolysis activity"/>
    <property type="evidence" value="ECO:0007669"/>
    <property type="project" value="InterPro"/>
</dbReference>
<keyword evidence="8" id="KW-1185">Reference proteome</keyword>
<evidence type="ECO:0000256" key="3">
    <source>
        <dbReference type="ARBA" id="ARBA00022840"/>
    </source>
</evidence>
<dbReference type="Gene3D" id="1.10.8.60">
    <property type="match status" value="1"/>
</dbReference>
<dbReference type="AlphaFoldDB" id="A0A851HAW6"/>
<dbReference type="InterPro" id="IPR027417">
    <property type="entry name" value="P-loop_NTPase"/>
</dbReference>
<evidence type="ECO:0000256" key="5">
    <source>
        <dbReference type="RuleBase" id="RU003651"/>
    </source>
</evidence>
<name>A0A851HAW6_9MOLU</name>
<dbReference type="Gene3D" id="1.20.58.760">
    <property type="entry name" value="Peptidase M41"/>
    <property type="match status" value="1"/>
</dbReference>
<dbReference type="FunFam" id="3.40.50.300:FF:001025">
    <property type="entry name" value="ATPase family, AAA domain-containing 2B"/>
    <property type="match status" value="1"/>
</dbReference>
<dbReference type="PANTHER" id="PTHR23076:SF97">
    <property type="entry name" value="ATP-DEPENDENT ZINC METALLOPROTEASE YME1L1"/>
    <property type="match status" value="1"/>
</dbReference>
<keyword evidence="1" id="KW-1003">Cell membrane</keyword>
<dbReference type="GO" id="GO:0005886">
    <property type="term" value="C:plasma membrane"/>
    <property type="evidence" value="ECO:0007669"/>
    <property type="project" value="TreeGrafter"/>
</dbReference>
<dbReference type="SMART" id="SM00382">
    <property type="entry name" value="AAA"/>
    <property type="match status" value="1"/>
</dbReference>
<comment type="similarity">
    <text evidence="5">Belongs to the AAA ATPase family.</text>
</comment>
<dbReference type="InterPro" id="IPR003959">
    <property type="entry name" value="ATPase_AAA_core"/>
</dbReference>
<evidence type="ECO:0000256" key="2">
    <source>
        <dbReference type="ARBA" id="ARBA00022741"/>
    </source>
</evidence>
<dbReference type="EMBL" id="JABUOH010000065">
    <property type="protein sequence ID" value="NWN46057.1"/>
    <property type="molecule type" value="Genomic_DNA"/>
</dbReference>
<keyword evidence="4" id="KW-0175">Coiled coil</keyword>
<keyword evidence="1" id="KW-0472">Membrane</keyword>
<evidence type="ECO:0000259" key="6">
    <source>
        <dbReference type="SMART" id="SM00382"/>
    </source>
</evidence>
<dbReference type="GO" id="GO:0006508">
    <property type="term" value="P:proteolysis"/>
    <property type="evidence" value="ECO:0007669"/>
    <property type="project" value="InterPro"/>
</dbReference>
<dbReference type="InterPro" id="IPR003960">
    <property type="entry name" value="ATPase_AAA_CS"/>
</dbReference>
<dbReference type="SUPFAM" id="SSF52540">
    <property type="entry name" value="P-loop containing nucleoside triphosphate hydrolases"/>
    <property type="match status" value="1"/>
</dbReference>
<dbReference type="GO" id="GO:0004222">
    <property type="term" value="F:metalloendopeptidase activity"/>
    <property type="evidence" value="ECO:0007669"/>
    <property type="project" value="InterPro"/>
</dbReference>
<dbReference type="GO" id="GO:0004176">
    <property type="term" value="F:ATP-dependent peptidase activity"/>
    <property type="evidence" value="ECO:0007669"/>
    <property type="project" value="InterPro"/>
</dbReference>